<sequence length="445" mass="48892">MNGDVAWQRYRERHMEPDLPPCSGQGRNYRHVVVIPAYAESPQLLSSLARLTPAVLVILVLNCPETATATRPNDAMRDALESHGLLEQLGPHCALRALPAGSALLVYDLERARGPSPADQGVGLARKVGCDIACLWFAAGCIESSWILNTDADAILPASCFERLRQLPGNAAAAVLPFYHTPCETPLTTRVTALYELRLHYYVLGLEFARSPYAYHSLGSCLAVSARHYVRVRGFPKRAAGEDFHLLNKLRKTGPIIRLAGSCITLESRLSARVPFGTGPAATRLALATAPDDTPLFYHPDCFRALRAVLETVAKAPLDDSLPGPVSPQEQWAGILQRWGLDNKLAEASAEALADLGLHGALQHCRRQSNDDPGFRRHFEQWFDALRSLRFIHLLRSAGWAELTLAESLQSTPLLWPAAGTDHQLLRDAIHKHWGWTLPSASPDD</sequence>
<dbReference type="Gene3D" id="3.90.550.10">
    <property type="entry name" value="Spore Coat Polysaccharide Biosynthesis Protein SpsA, Chain A"/>
    <property type="match status" value="1"/>
</dbReference>
<dbReference type="EMBL" id="PKLZ01000011">
    <property type="protein sequence ID" value="PLW81670.1"/>
    <property type="molecule type" value="Genomic_DNA"/>
</dbReference>
<dbReference type="OrthoDB" id="6199505at2"/>
<reference evidence="2" key="1">
    <citation type="submission" date="2017-11" db="EMBL/GenBank/DDBJ databases">
        <title>The draft genome sequence of Chromatocurvus sp. F02.</title>
        <authorList>
            <person name="Du Z.-J."/>
            <person name="Chang Y.-Q."/>
        </authorList>
    </citation>
    <scope>NUCLEOTIDE SEQUENCE [LARGE SCALE GENOMIC DNA]</scope>
    <source>
        <strain evidence="2">F02</strain>
    </source>
</reference>
<gene>
    <name evidence="1" type="ORF">CWI75_14490</name>
</gene>
<proteinExistence type="predicted"/>
<accession>A0A2N5XZU4</accession>
<evidence type="ECO:0000313" key="2">
    <source>
        <dbReference type="Proteomes" id="UP000234845"/>
    </source>
</evidence>
<protein>
    <recommendedName>
        <fullName evidence="3">Glycosyltransferase 2-like domain-containing protein</fullName>
    </recommendedName>
</protein>
<keyword evidence="2" id="KW-1185">Reference proteome</keyword>
<comment type="caution">
    <text evidence="1">The sequence shown here is derived from an EMBL/GenBank/DDBJ whole genome shotgun (WGS) entry which is preliminary data.</text>
</comment>
<evidence type="ECO:0000313" key="1">
    <source>
        <dbReference type="EMBL" id="PLW81670.1"/>
    </source>
</evidence>
<dbReference type="Proteomes" id="UP000234845">
    <property type="component" value="Unassembled WGS sequence"/>
</dbReference>
<evidence type="ECO:0008006" key="3">
    <source>
        <dbReference type="Google" id="ProtNLM"/>
    </source>
</evidence>
<organism evidence="1 2">
    <name type="scientific">Kineobactrum sediminis</name>
    <dbReference type="NCBI Taxonomy" id="1905677"/>
    <lineage>
        <taxon>Bacteria</taxon>
        <taxon>Pseudomonadati</taxon>
        <taxon>Pseudomonadota</taxon>
        <taxon>Gammaproteobacteria</taxon>
        <taxon>Cellvibrionales</taxon>
        <taxon>Halieaceae</taxon>
        <taxon>Kineobactrum</taxon>
    </lineage>
</organism>
<dbReference type="InterPro" id="IPR029044">
    <property type="entry name" value="Nucleotide-diphossugar_trans"/>
</dbReference>
<dbReference type="AlphaFoldDB" id="A0A2N5XZU4"/>
<name>A0A2N5XZU4_9GAMM</name>
<dbReference type="SUPFAM" id="SSF53448">
    <property type="entry name" value="Nucleotide-diphospho-sugar transferases"/>
    <property type="match status" value="1"/>
</dbReference>
<dbReference type="RefSeq" id="WP_101522234.1">
    <property type="nucleotide sequence ID" value="NZ_PKLZ01000011.1"/>
</dbReference>